<keyword evidence="5 8" id="KW-1133">Transmembrane helix</keyword>
<evidence type="ECO:0000256" key="3">
    <source>
        <dbReference type="ARBA" id="ARBA00022475"/>
    </source>
</evidence>
<feature type="region of interest" description="Disordered" evidence="7">
    <location>
        <begin position="384"/>
        <end position="468"/>
    </location>
</feature>
<feature type="transmembrane region" description="Helical" evidence="8">
    <location>
        <begin position="327"/>
        <end position="346"/>
    </location>
</feature>
<evidence type="ECO:0000256" key="2">
    <source>
        <dbReference type="ARBA" id="ARBA00022448"/>
    </source>
</evidence>
<keyword evidence="3" id="KW-1003">Cell membrane</keyword>
<dbReference type="AlphaFoldDB" id="A0A8H6KT55"/>
<accession>A0A8H6KT55</accession>
<reference evidence="10" key="1">
    <citation type="journal article" date="2020" name="Phytopathology">
        <title>Genome Sequence Resources of Colletotrichum truncatum, C. plurivorum, C. musicola, and C. sojae: Four Species Pathogenic to Soybean (Glycine max).</title>
        <authorList>
            <person name="Rogerio F."/>
            <person name="Boufleur T.R."/>
            <person name="Ciampi-Guillardi M."/>
            <person name="Sukno S.A."/>
            <person name="Thon M.R."/>
            <person name="Massola Junior N.S."/>
            <person name="Baroncelli R."/>
        </authorList>
    </citation>
    <scope>NUCLEOTIDE SEQUENCE</scope>
    <source>
        <strain evidence="10">LFN00145</strain>
    </source>
</reference>
<dbReference type="InterPro" id="IPR004680">
    <property type="entry name" value="Cit_transptr-like_dom"/>
</dbReference>
<name>A0A8H6KT55_9PEZI</name>
<feature type="compositionally biased region" description="Basic and acidic residues" evidence="7">
    <location>
        <begin position="526"/>
        <end position="536"/>
    </location>
</feature>
<keyword evidence="6 8" id="KW-0472">Membrane</keyword>
<evidence type="ECO:0000256" key="7">
    <source>
        <dbReference type="SAM" id="MobiDB-lite"/>
    </source>
</evidence>
<organism evidence="10 11">
    <name type="scientific">Colletotrichum plurivorum</name>
    <dbReference type="NCBI Taxonomy" id="2175906"/>
    <lineage>
        <taxon>Eukaryota</taxon>
        <taxon>Fungi</taxon>
        <taxon>Dikarya</taxon>
        <taxon>Ascomycota</taxon>
        <taxon>Pezizomycotina</taxon>
        <taxon>Sordariomycetes</taxon>
        <taxon>Hypocreomycetidae</taxon>
        <taxon>Glomerellales</taxon>
        <taxon>Glomerellaceae</taxon>
        <taxon>Colletotrichum</taxon>
        <taxon>Colletotrichum orchidearum species complex</taxon>
    </lineage>
</organism>
<feature type="transmembrane region" description="Helical" evidence="8">
    <location>
        <begin position="157"/>
        <end position="174"/>
    </location>
</feature>
<evidence type="ECO:0000256" key="4">
    <source>
        <dbReference type="ARBA" id="ARBA00022692"/>
    </source>
</evidence>
<dbReference type="GO" id="GO:0055085">
    <property type="term" value="P:transmembrane transport"/>
    <property type="evidence" value="ECO:0007669"/>
    <property type="project" value="InterPro"/>
</dbReference>
<evidence type="ECO:0000256" key="5">
    <source>
        <dbReference type="ARBA" id="ARBA00022989"/>
    </source>
</evidence>
<dbReference type="PANTHER" id="PTHR43302:SF5">
    <property type="entry name" value="TRANSPORTER ARSB-RELATED"/>
    <property type="match status" value="1"/>
</dbReference>
<evidence type="ECO:0000259" key="9">
    <source>
        <dbReference type="Pfam" id="PF03600"/>
    </source>
</evidence>
<keyword evidence="4 8" id="KW-0812">Transmembrane</keyword>
<protein>
    <submittedName>
        <fullName evidence="10">Arsenite efflux transporter</fullName>
    </submittedName>
</protein>
<dbReference type="PANTHER" id="PTHR43302">
    <property type="entry name" value="TRANSPORTER ARSB-RELATED"/>
    <property type="match status" value="1"/>
</dbReference>
<comment type="subcellular location">
    <subcellularLocation>
        <location evidence="1">Cell membrane</location>
        <topology evidence="1">Multi-pass membrane protein</topology>
    </subcellularLocation>
</comment>
<gene>
    <name evidence="10" type="ORF">CPLU01_03289</name>
</gene>
<dbReference type="Proteomes" id="UP000654918">
    <property type="component" value="Unassembled WGS sequence"/>
</dbReference>
<dbReference type="Pfam" id="PF03600">
    <property type="entry name" value="CitMHS"/>
    <property type="match status" value="1"/>
</dbReference>
<feature type="transmembrane region" description="Helical" evidence="8">
    <location>
        <begin position="81"/>
        <end position="102"/>
    </location>
</feature>
<sequence>MYGDYNNAEVFDISQWRSILTLVVFISSNVIVACPFRVPIYLPPWVYFHLYDILIDIRILPPWRNETPKDKRPLPWVRLYLPLNLTTAPLLGVVLLLLTTAIGRRQIIEGTVGANNISPLDIIAFAFTIGYISCSIDATGVLRYLCVRVLAKYGARGRWLFCYLYLAVFMVGLLFGNDPVIQMGMLFITYMAKLSSDMKHPKAWLFTQFAVANIASTILVSWSTTNVIICQAFKIGYAEYSANVVVPVVTTVLVLPPFLLFCVFAVDGRIPTSIQLVKLPREPNPSTPTNPDNAVLRTTQVESETNEETRLLLLAEVSNPFLDKRSAAVGFAIMAMTLIVLLVLTVKNMNDIPVFWISLPASGLMLFWDVTWGRVHRKETRSIAQQGRDRMLRHRSKDDVEAQPSMDTVEYPLKTDSTNGNDLNTSKQDINGVLGLDYQGQSQASPGTDSSSEGDRTQTAAKAQSRPRILDQERLAVIVEDHLANVEQTAARTVAARASSPPPYVSQESSAFWSEGADESGSGDTVDGRPKVEELAESKEMPALAPELPMVILSSPDSKGSREVLFPGRSDYTSNTTQSRSVKVGPPPTTLASLLESLLCAGTNIGTTVLLSRMLQRGTIFVVQAATLPSANKPTGPQSMLWR</sequence>
<evidence type="ECO:0000256" key="1">
    <source>
        <dbReference type="ARBA" id="ARBA00004651"/>
    </source>
</evidence>
<feature type="domain" description="Citrate transporter-like" evidence="9">
    <location>
        <begin position="83"/>
        <end position="351"/>
    </location>
</feature>
<keyword evidence="2" id="KW-0813">Transport</keyword>
<feature type="transmembrane region" description="Helical" evidence="8">
    <location>
        <begin position="203"/>
        <end position="224"/>
    </location>
</feature>
<proteinExistence type="predicted"/>
<dbReference type="GO" id="GO:0005886">
    <property type="term" value="C:plasma membrane"/>
    <property type="evidence" value="ECO:0007669"/>
    <property type="project" value="UniProtKB-SubCell"/>
</dbReference>
<feature type="region of interest" description="Disordered" evidence="7">
    <location>
        <begin position="494"/>
        <end position="536"/>
    </location>
</feature>
<feature type="transmembrane region" description="Helical" evidence="8">
    <location>
        <begin position="352"/>
        <end position="372"/>
    </location>
</feature>
<evidence type="ECO:0000256" key="6">
    <source>
        <dbReference type="ARBA" id="ARBA00023136"/>
    </source>
</evidence>
<keyword evidence="11" id="KW-1185">Reference proteome</keyword>
<evidence type="ECO:0000313" key="10">
    <source>
        <dbReference type="EMBL" id="KAF6837177.1"/>
    </source>
</evidence>
<evidence type="ECO:0000313" key="11">
    <source>
        <dbReference type="Proteomes" id="UP000654918"/>
    </source>
</evidence>
<feature type="compositionally biased region" description="Polar residues" evidence="7">
    <location>
        <begin position="415"/>
        <end position="429"/>
    </location>
</feature>
<feature type="transmembrane region" description="Helical" evidence="8">
    <location>
        <begin position="19"/>
        <end position="38"/>
    </location>
</feature>
<comment type="caution">
    <text evidence="10">The sequence shown here is derived from an EMBL/GenBank/DDBJ whole genome shotgun (WGS) entry which is preliminary data.</text>
</comment>
<dbReference type="EMBL" id="WIGO01000027">
    <property type="protein sequence ID" value="KAF6837177.1"/>
    <property type="molecule type" value="Genomic_DNA"/>
</dbReference>
<feature type="transmembrane region" description="Helical" evidence="8">
    <location>
        <begin position="244"/>
        <end position="266"/>
    </location>
</feature>
<evidence type="ECO:0000256" key="8">
    <source>
        <dbReference type="SAM" id="Phobius"/>
    </source>
</evidence>
<feature type="compositionally biased region" description="Polar residues" evidence="7">
    <location>
        <begin position="439"/>
        <end position="462"/>
    </location>
</feature>